<accession>A0ABT8G906</accession>
<dbReference type="Pfam" id="PF14155">
    <property type="entry name" value="DUF4307"/>
    <property type="match status" value="1"/>
</dbReference>
<name>A0ABT8G906_9MICO</name>
<feature type="transmembrane region" description="Helical" evidence="1">
    <location>
        <begin position="24"/>
        <end position="43"/>
    </location>
</feature>
<protein>
    <submittedName>
        <fullName evidence="2">DUF4307 domain-containing protein</fullName>
    </submittedName>
</protein>
<dbReference type="InterPro" id="IPR025443">
    <property type="entry name" value="DUF4307"/>
</dbReference>
<dbReference type="RefSeq" id="WP_301132811.1">
    <property type="nucleotide sequence ID" value="NZ_JAUHPW010000004.1"/>
</dbReference>
<evidence type="ECO:0000313" key="2">
    <source>
        <dbReference type="EMBL" id="MDN4475613.1"/>
    </source>
</evidence>
<evidence type="ECO:0000256" key="1">
    <source>
        <dbReference type="SAM" id="Phobius"/>
    </source>
</evidence>
<proteinExistence type="predicted"/>
<organism evidence="2 3">
    <name type="scientific">Demequina litoralis</name>
    <dbReference type="NCBI Taxonomy" id="3051660"/>
    <lineage>
        <taxon>Bacteria</taxon>
        <taxon>Bacillati</taxon>
        <taxon>Actinomycetota</taxon>
        <taxon>Actinomycetes</taxon>
        <taxon>Micrococcales</taxon>
        <taxon>Demequinaceae</taxon>
        <taxon>Demequina</taxon>
    </lineage>
</organism>
<keyword evidence="1" id="KW-0472">Membrane</keyword>
<keyword evidence="1" id="KW-0812">Transmembrane</keyword>
<gene>
    <name evidence="2" type="ORF">QQX09_07080</name>
</gene>
<comment type="caution">
    <text evidence="2">The sequence shown here is derived from an EMBL/GenBank/DDBJ whole genome shotgun (WGS) entry which is preliminary data.</text>
</comment>
<keyword evidence="1" id="KW-1133">Transmembrane helix</keyword>
<keyword evidence="3" id="KW-1185">Reference proteome</keyword>
<sequence>MSTPESEQDEHSSGALPRLSPRQWILVAVGLAALIGAVAWYALVAAHEPVRWKDVGFSVASPTEVTVTYDVYLYDETDVHCAVRALNPRFTEVGVATQRVTYADGAQQRLTATITTTEEATTAQVQYCVPVG</sequence>
<dbReference type="Proteomes" id="UP001172728">
    <property type="component" value="Unassembled WGS sequence"/>
</dbReference>
<reference evidence="2" key="1">
    <citation type="submission" date="2023-06" db="EMBL/GenBank/DDBJ databases">
        <title>Sysu t00192.</title>
        <authorList>
            <person name="Gao L."/>
            <person name="Fang B.-Z."/>
            <person name="Li W.-J."/>
        </authorList>
    </citation>
    <scope>NUCLEOTIDE SEQUENCE</scope>
    <source>
        <strain evidence="2">SYSU T00192</strain>
    </source>
</reference>
<dbReference type="EMBL" id="JAUHPW010000004">
    <property type="protein sequence ID" value="MDN4475613.1"/>
    <property type="molecule type" value="Genomic_DNA"/>
</dbReference>
<evidence type="ECO:0000313" key="3">
    <source>
        <dbReference type="Proteomes" id="UP001172728"/>
    </source>
</evidence>